<evidence type="ECO:0000259" key="6">
    <source>
        <dbReference type="Pfam" id="PF02826"/>
    </source>
</evidence>
<feature type="domain" description="D-isomer specific 2-hydroxyacid dehydrogenase catalytic" evidence="5">
    <location>
        <begin position="20"/>
        <end position="316"/>
    </location>
</feature>
<comment type="similarity">
    <text evidence="1 4">Belongs to the D-isomer specific 2-hydroxyacid dehydrogenase family.</text>
</comment>
<dbReference type="Gene3D" id="3.40.50.720">
    <property type="entry name" value="NAD(P)-binding Rossmann-like Domain"/>
    <property type="match status" value="2"/>
</dbReference>
<name>A0A1I2S1K2_9LACO</name>
<dbReference type="GO" id="GO:0016616">
    <property type="term" value="F:oxidoreductase activity, acting on the CH-OH group of donors, NAD or NADP as acceptor"/>
    <property type="evidence" value="ECO:0007669"/>
    <property type="project" value="InterPro"/>
</dbReference>
<dbReference type="SUPFAM" id="SSF52283">
    <property type="entry name" value="Formate/glycerate dehydrogenase catalytic domain-like"/>
    <property type="match status" value="1"/>
</dbReference>
<evidence type="ECO:0000256" key="3">
    <source>
        <dbReference type="ARBA" id="ARBA00023027"/>
    </source>
</evidence>
<dbReference type="EMBL" id="FOPI01000024">
    <property type="protein sequence ID" value="SFG46678.1"/>
    <property type="molecule type" value="Genomic_DNA"/>
</dbReference>
<dbReference type="RefSeq" id="WP_046922298.1">
    <property type="nucleotide sequence ID" value="NZ_AYYL01000021.1"/>
</dbReference>
<dbReference type="SUPFAM" id="SSF51735">
    <property type="entry name" value="NAD(P)-binding Rossmann-fold domains"/>
    <property type="match status" value="1"/>
</dbReference>
<dbReference type="InterPro" id="IPR036291">
    <property type="entry name" value="NAD(P)-bd_dom_sf"/>
</dbReference>
<dbReference type="InterPro" id="IPR006140">
    <property type="entry name" value="D-isomer_DH_NAD-bd"/>
</dbReference>
<evidence type="ECO:0000256" key="2">
    <source>
        <dbReference type="ARBA" id="ARBA00023002"/>
    </source>
</evidence>
<keyword evidence="3" id="KW-0520">NAD</keyword>
<protein>
    <submittedName>
        <fullName evidence="7">D-3-phosphoglycerate dehydrogenase</fullName>
    </submittedName>
</protein>
<dbReference type="Proteomes" id="UP000182635">
    <property type="component" value="Unassembled WGS sequence"/>
</dbReference>
<dbReference type="InterPro" id="IPR050418">
    <property type="entry name" value="D-iso_2-hydroxyacid_DH_PdxB"/>
</dbReference>
<dbReference type="Pfam" id="PF02826">
    <property type="entry name" value="2-Hacid_dh_C"/>
    <property type="match status" value="1"/>
</dbReference>
<evidence type="ECO:0000256" key="1">
    <source>
        <dbReference type="ARBA" id="ARBA00005854"/>
    </source>
</evidence>
<dbReference type="PANTHER" id="PTHR43761:SF1">
    <property type="entry name" value="D-ISOMER SPECIFIC 2-HYDROXYACID DEHYDROGENASE CATALYTIC DOMAIN-CONTAINING PROTEIN-RELATED"/>
    <property type="match status" value="1"/>
</dbReference>
<dbReference type="InterPro" id="IPR006139">
    <property type="entry name" value="D-isomer_2_OHA_DH_cat_dom"/>
</dbReference>
<sequence length="326" mass="37166">MKILFADYETGLLAGRKHEEEVLKKNHPDWETVFFEYDDNQTEFYRVLEDADALVTAFLKIDDEVLNHAKKLKIISVDATGYNAIDLDAAKNHGVRVCAVRDYCSDDVAEFAISLACALVKNIKTYNCQIDDQKIWDYSKASPQKRLSEHILSIFGLGRIGQKTLRLARGLGMKVVAYDPYLPKEIAKNLDVKLLSKEDAFKKCDLLINHMRLTAETKNFFSSSEFFMMKEKKPYFINVARGESVDEKALLEALDKGFIKGCALDVLQSEHPDLESCPFVGRKNVLLSPHAAFYSQTSMVMLEEIACQNIVSFFEKRLDDVDWFVD</sequence>
<dbReference type="Pfam" id="PF00389">
    <property type="entry name" value="2-Hacid_dh"/>
    <property type="match status" value="1"/>
</dbReference>
<organism evidence="7 8">
    <name type="scientific">Ligilactobacillus ruminis DSM 20403 = NBRC 102161</name>
    <dbReference type="NCBI Taxonomy" id="1423798"/>
    <lineage>
        <taxon>Bacteria</taxon>
        <taxon>Bacillati</taxon>
        <taxon>Bacillota</taxon>
        <taxon>Bacilli</taxon>
        <taxon>Lactobacillales</taxon>
        <taxon>Lactobacillaceae</taxon>
        <taxon>Ligilactobacillus</taxon>
    </lineage>
</organism>
<evidence type="ECO:0000313" key="8">
    <source>
        <dbReference type="Proteomes" id="UP000182635"/>
    </source>
</evidence>
<evidence type="ECO:0000313" key="7">
    <source>
        <dbReference type="EMBL" id="SFG46678.1"/>
    </source>
</evidence>
<feature type="domain" description="D-isomer specific 2-hydroxyacid dehydrogenase NAD-binding" evidence="6">
    <location>
        <begin position="114"/>
        <end position="292"/>
    </location>
</feature>
<dbReference type="AlphaFoldDB" id="A0A1I2S1K2"/>
<proteinExistence type="inferred from homology"/>
<keyword evidence="2 4" id="KW-0560">Oxidoreductase</keyword>
<accession>A0A1I2S1K2</accession>
<dbReference type="PANTHER" id="PTHR43761">
    <property type="entry name" value="D-ISOMER SPECIFIC 2-HYDROXYACID DEHYDROGENASE FAMILY PROTEIN (AFU_ORTHOLOGUE AFUA_1G13630)"/>
    <property type="match status" value="1"/>
</dbReference>
<gene>
    <name evidence="7" type="ORF">SAMN02910432_01490</name>
</gene>
<evidence type="ECO:0000256" key="4">
    <source>
        <dbReference type="RuleBase" id="RU003719"/>
    </source>
</evidence>
<evidence type="ECO:0000259" key="5">
    <source>
        <dbReference type="Pfam" id="PF00389"/>
    </source>
</evidence>
<dbReference type="OrthoDB" id="9805416at2"/>
<dbReference type="GO" id="GO:0051287">
    <property type="term" value="F:NAD binding"/>
    <property type="evidence" value="ECO:0007669"/>
    <property type="project" value="InterPro"/>
</dbReference>
<reference evidence="8" key="1">
    <citation type="submission" date="2016-10" db="EMBL/GenBank/DDBJ databases">
        <authorList>
            <person name="Varghese N."/>
            <person name="Submissions S."/>
        </authorList>
    </citation>
    <scope>NUCLEOTIDE SEQUENCE [LARGE SCALE GENOMIC DNA]</scope>
    <source>
        <strain evidence="8">DSM 20403</strain>
    </source>
</reference>